<dbReference type="GO" id="GO:0004022">
    <property type="term" value="F:alcohol dehydrogenase (NAD+) activity"/>
    <property type="evidence" value="ECO:0007669"/>
    <property type="project" value="TreeGrafter"/>
</dbReference>
<dbReference type="AlphaFoldDB" id="A0A1E4T1R2"/>
<dbReference type="CDD" id="cd08254">
    <property type="entry name" value="hydroxyacyl_CoA_DH"/>
    <property type="match status" value="1"/>
</dbReference>
<feature type="domain" description="Enoyl reductase (ER)" evidence="7">
    <location>
        <begin position="14"/>
        <end position="337"/>
    </location>
</feature>
<comment type="cofactor">
    <cofactor evidence="1 6">
        <name>Zn(2+)</name>
        <dbReference type="ChEBI" id="CHEBI:29105"/>
    </cofactor>
</comment>
<dbReference type="PANTHER" id="PTHR42940">
    <property type="entry name" value="ALCOHOL DEHYDROGENASE 1-RELATED"/>
    <property type="match status" value="1"/>
</dbReference>
<dbReference type="SUPFAM" id="SSF50129">
    <property type="entry name" value="GroES-like"/>
    <property type="match status" value="1"/>
</dbReference>
<proteinExistence type="inferred from homology"/>
<keyword evidence="4 6" id="KW-0862">Zinc</keyword>
<keyword evidence="5" id="KW-0560">Oxidoreductase</keyword>
<dbReference type="PROSITE" id="PS00059">
    <property type="entry name" value="ADH_ZINC"/>
    <property type="match status" value="1"/>
</dbReference>
<dbReference type="Gene3D" id="3.90.180.10">
    <property type="entry name" value="Medium-chain alcohol dehydrogenases, catalytic domain"/>
    <property type="match status" value="1"/>
</dbReference>
<dbReference type="EMBL" id="KV453851">
    <property type="protein sequence ID" value="ODV85693.1"/>
    <property type="molecule type" value="Genomic_DNA"/>
</dbReference>
<dbReference type="Proteomes" id="UP000094801">
    <property type="component" value="Unassembled WGS sequence"/>
</dbReference>
<dbReference type="OrthoDB" id="1879366at2759"/>
<organism evidence="8 9">
    <name type="scientific">[Candida] arabinofermentans NRRL YB-2248</name>
    <dbReference type="NCBI Taxonomy" id="983967"/>
    <lineage>
        <taxon>Eukaryota</taxon>
        <taxon>Fungi</taxon>
        <taxon>Dikarya</taxon>
        <taxon>Ascomycota</taxon>
        <taxon>Saccharomycotina</taxon>
        <taxon>Pichiomycetes</taxon>
        <taxon>Pichiales</taxon>
        <taxon>Pichiaceae</taxon>
        <taxon>Ogataea</taxon>
        <taxon>Ogataea/Candida clade</taxon>
    </lineage>
</organism>
<dbReference type="GO" id="GO:0008270">
    <property type="term" value="F:zinc ion binding"/>
    <property type="evidence" value="ECO:0007669"/>
    <property type="project" value="InterPro"/>
</dbReference>
<dbReference type="PANTHER" id="PTHR42940:SF8">
    <property type="entry name" value="VACUOLAR PROTEIN SORTING-ASSOCIATED PROTEIN 11"/>
    <property type="match status" value="1"/>
</dbReference>
<name>A0A1E4T1R2_9ASCO</name>
<dbReference type="STRING" id="983967.A0A1E4T1R2"/>
<dbReference type="InterPro" id="IPR013149">
    <property type="entry name" value="ADH-like_C"/>
</dbReference>
<dbReference type="Pfam" id="PF00107">
    <property type="entry name" value="ADH_zinc_N"/>
    <property type="match status" value="1"/>
</dbReference>
<evidence type="ECO:0000259" key="7">
    <source>
        <dbReference type="SMART" id="SM00829"/>
    </source>
</evidence>
<evidence type="ECO:0000256" key="1">
    <source>
        <dbReference type="ARBA" id="ARBA00001947"/>
    </source>
</evidence>
<evidence type="ECO:0000313" key="8">
    <source>
        <dbReference type="EMBL" id="ODV85693.1"/>
    </source>
</evidence>
<comment type="similarity">
    <text evidence="2 6">Belongs to the zinc-containing alcohol dehydrogenase family.</text>
</comment>
<evidence type="ECO:0000313" key="9">
    <source>
        <dbReference type="Proteomes" id="UP000094801"/>
    </source>
</evidence>
<gene>
    <name evidence="8" type="ORF">CANARDRAFT_175470</name>
</gene>
<keyword evidence="9" id="KW-1185">Reference proteome</keyword>
<keyword evidence="3 6" id="KW-0479">Metal-binding</keyword>
<reference evidence="9" key="1">
    <citation type="submission" date="2016-04" db="EMBL/GenBank/DDBJ databases">
        <title>Comparative genomics of biotechnologically important yeasts.</title>
        <authorList>
            <consortium name="DOE Joint Genome Institute"/>
            <person name="Riley R."/>
            <person name="Haridas S."/>
            <person name="Wolfe K.H."/>
            <person name="Lopes M.R."/>
            <person name="Hittinger C.T."/>
            <person name="Goker M."/>
            <person name="Salamov A."/>
            <person name="Wisecaver J."/>
            <person name="Long T.M."/>
            <person name="Aerts A.L."/>
            <person name="Barry K."/>
            <person name="Choi C."/>
            <person name="Clum A."/>
            <person name="Coughlan A.Y."/>
            <person name="Deshpande S."/>
            <person name="Douglass A.P."/>
            <person name="Hanson S.J."/>
            <person name="Klenk H.-P."/>
            <person name="Labutti K."/>
            <person name="Lapidus A."/>
            <person name="Lindquist E."/>
            <person name="Lipzen A."/>
            <person name="Meier-Kolthoff J.P."/>
            <person name="Ohm R.A."/>
            <person name="Otillar R.P."/>
            <person name="Pangilinan J."/>
            <person name="Peng Y."/>
            <person name="Rokas A."/>
            <person name="Rosa C.A."/>
            <person name="Scheuner C."/>
            <person name="Sibirny A.A."/>
            <person name="Slot J.C."/>
            <person name="Stielow J.B."/>
            <person name="Sun H."/>
            <person name="Kurtzman C.P."/>
            <person name="Blackwell M."/>
            <person name="Grigoriev I.V."/>
            <person name="Jeffries T.W."/>
        </authorList>
    </citation>
    <scope>NUCLEOTIDE SEQUENCE [LARGE SCALE GENOMIC DNA]</scope>
    <source>
        <strain evidence="9">NRRL YB-2248</strain>
    </source>
</reference>
<dbReference type="InterPro" id="IPR013154">
    <property type="entry name" value="ADH-like_N"/>
</dbReference>
<dbReference type="Pfam" id="PF08240">
    <property type="entry name" value="ADH_N"/>
    <property type="match status" value="1"/>
</dbReference>
<protein>
    <recommendedName>
        <fullName evidence="7">Enoyl reductase (ER) domain-containing protein</fullName>
    </recommendedName>
</protein>
<dbReference type="SUPFAM" id="SSF51735">
    <property type="entry name" value="NAD(P)-binding Rossmann-fold domains"/>
    <property type="match status" value="1"/>
</dbReference>
<evidence type="ECO:0000256" key="2">
    <source>
        <dbReference type="ARBA" id="ARBA00008072"/>
    </source>
</evidence>
<dbReference type="GO" id="GO:0005737">
    <property type="term" value="C:cytoplasm"/>
    <property type="evidence" value="ECO:0007669"/>
    <property type="project" value="TreeGrafter"/>
</dbReference>
<accession>A0A1E4T1R2</accession>
<dbReference type="InterPro" id="IPR011032">
    <property type="entry name" value="GroES-like_sf"/>
</dbReference>
<dbReference type="InterPro" id="IPR036291">
    <property type="entry name" value="NAD(P)-bd_dom_sf"/>
</dbReference>
<evidence type="ECO:0000256" key="5">
    <source>
        <dbReference type="ARBA" id="ARBA00023002"/>
    </source>
</evidence>
<evidence type="ECO:0000256" key="3">
    <source>
        <dbReference type="ARBA" id="ARBA00022723"/>
    </source>
</evidence>
<sequence>MSSELQKAFCYEPGVKHPVLKEISIPEPKENQVLLKIRAAGLCLSDVHVVESGLLSYDYPFAMGHEISGEIYKSGSLVDSVTYPIGGKFAVYGVKNCSHCEFCQDGRQNLCNNNGSQWYGLGVGGGYEHYVIVENPVHLIAIPEGVSFEQAAVASDAVLTPYHAVSTVSLNPSKRVLLIGLGGLGSCALQIVKSYNPYIVCVDRKEDLKSIADEFGADEFYTDLTKSDVPKKSFDAVFDFVAIQSTYEVSQQYVKNGGIIKPVGLGQEKITFNLSDLGCRDVKIIGSFWGTPKEQTEAMILVQRGIVKPVITSYKFEDFPKAYELLSTGKSKGRLVLSM</sequence>
<dbReference type="InterPro" id="IPR002328">
    <property type="entry name" value="ADH_Zn_CS"/>
</dbReference>
<dbReference type="InterPro" id="IPR020843">
    <property type="entry name" value="ER"/>
</dbReference>
<dbReference type="SMART" id="SM00829">
    <property type="entry name" value="PKS_ER"/>
    <property type="match status" value="1"/>
</dbReference>
<evidence type="ECO:0000256" key="6">
    <source>
        <dbReference type="RuleBase" id="RU361277"/>
    </source>
</evidence>
<dbReference type="Gene3D" id="3.40.50.720">
    <property type="entry name" value="NAD(P)-binding Rossmann-like Domain"/>
    <property type="match status" value="1"/>
</dbReference>
<evidence type="ECO:0000256" key="4">
    <source>
        <dbReference type="ARBA" id="ARBA00022833"/>
    </source>
</evidence>